<evidence type="ECO:0000256" key="5">
    <source>
        <dbReference type="ARBA" id="ARBA00022723"/>
    </source>
</evidence>
<protein>
    <submittedName>
        <fullName evidence="12">Dihydroorotate dehydrogenase electron transfer subunit</fullName>
    </submittedName>
</protein>
<keyword evidence="4" id="KW-0001">2Fe-2S</keyword>
<comment type="similarity">
    <text evidence="1">Belongs to the PyrK family.</text>
</comment>
<dbReference type="InterPro" id="IPR017927">
    <property type="entry name" value="FAD-bd_FR_type"/>
</dbReference>
<dbReference type="RefSeq" id="WP_268006979.1">
    <property type="nucleotide sequence ID" value="NZ_BSUT01000001.1"/>
</dbReference>
<evidence type="ECO:0000313" key="13">
    <source>
        <dbReference type="Proteomes" id="UP001164761"/>
    </source>
</evidence>
<dbReference type="PANTHER" id="PTHR43513:SF3">
    <property type="entry name" value="DIHYDROOROTATE DEHYDROGENASE B (NAD(+)), ELECTRON TRANSFER SUBUNIT-RELATED"/>
    <property type="match status" value="1"/>
</dbReference>
<dbReference type="Proteomes" id="UP001164761">
    <property type="component" value="Chromosome"/>
</dbReference>
<dbReference type="PANTHER" id="PTHR43513">
    <property type="entry name" value="DIHYDROOROTATE DEHYDROGENASE B (NAD(+)), ELECTRON TRANSFER SUBUNIT"/>
    <property type="match status" value="1"/>
</dbReference>
<dbReference type="SUPFAM" id="SSF63380">
    <property type="entry name" value="Riboflavin synthase domain-like"/>
    <property type="match status" value="1"/>
</dbReference>
<accession>A0ABY6ZJJ6</accession>
<evidence type="ECO:0000256" key="3">
    <source>
        <dbReference type="ARBA" id="ARBA00022630"/>
    </source>
</evidence>
<dbReference type="PROSITE" id="PS51384">
    <property type="entry name" value="FAD_FR"/>
    <property type="match status" value="1"/>
</dbReference>
<keyword evidence="8" id="KW-0408">Iron</keyword>
<reference evidence="12" key="1">
    <citation type="submission" date="2022-08" db="EMBL/GenBank/DDBJ databases">
        <title>Alicyclobacillus fastidiosus DSM 17978, complete genome.</title>
        <authorList>
            <person name="Wang Q."/>
            <person name="Cai R."/>
            <person name="Wang Z."/>
        </authorList>
    </citation>
    <scope>NUCLEOTIDE SEQUENCE</scope>
    <source>
        <strain evidence="12">DSM 17978</strain>
    </source>
</reference>
<evidence type="ECO:0000256" key="2">
    <source>
        <dbReference type="ARBA" id="ARBA00022448"/>
    </source>
</evidence>
<sequence length="261" mass="29026">MKQVLGRVLQNEWVNERYKHMVVYAPEVAAACMPGQFFHIRCDDQFTPLLRRPMSIYQYNADYGEVHFLYSVKGNGTTLLAEKKIDDLVDLFGPLGKGFQLDPHWRSILVVARGVGLATLAPLTRLAAKHGIQTHAILSARTAEDVLSRAYMEANGAYVNVVTDADGSSDMHHVEALLHNLIKETPIDALFTCGSRRLTNLLRRVALEHKLPGQVALEENMGCAIGMCFCCVKPFLKDGKQVNLRVCADGPVFDLQEVMEA</sequence>
<evidence type="ECO:0000259" key="11">
    <source>
        <dbReference type="PROSITE" id="PS51384"/>
    </source>
</evidence>
<dbReference type="Pfam" id="PF10418">
    <property type="entry name" value="DHODB_Fe-S_bind"/>
    <property type="match status" value="1"/>
</dbReference>
<keyword evidence="3" id="KW-0285">Flavoprotein</keyword>
<dbReference type="CDD" id="cd06218">
    <property type="entry name" value="DHOD_e_trans"/>
    <property type="match status" value="1"/>
</dbReference>
<dbReference type="Gene3D" id="2.10.240.10">
    <property type="entry name" value="Dihydroorotate dehydrogenase, electron transfer subunit"/>
    <property type="match status" value="1"/>
</dbReference>
<evidence type="ECO:0000256" key="8">
    <source>
        <dbReference type="ARBA" id="ARBA00023004"/>
    </source>
</evidence>
<keyword evidence="2" id="KW-0813">Transport</keyword>
<dbReference type="Gene3D" id="2.40.30.10">
    <property type="entry name" value="Translation factors"/>
    <property type="match status" value="1"/>
</dbReference>
<keyword evidence="5" id="KW-0479">Metal-binding</keyword>
<keyword evidence="6" id="KW-0274">FAD</keyword>
<evidence type="ECO:0000256" key="9">
    <source>
        <dbReference type="ARBA" id="ARBA00023014"/>
    </source>
</evidence>
<evidence type="ECO:0000256" key="4">
    <source>
        <dbReference type="ARBA" id="ARBA00022714"/>
    </source>
</evidence>
<evidence type="ECO:0000256" key="6">
    <source>
        <dbReference type="ARBA" id="ARBA00022827"/>
    </source>
</evidence>
<gene>
    <name evidence="12" type="ORF">NZD89_06770</name>
</gene>
<keyword evidence="9" id="KW-0411">Iron-sulfur</keyword>
<evidence type="ECO:0000256" key="10">
    <source>
        <dbReference type="ARBA" id="ARBA00034078"/>
    </source>
</evidence>
<evidence type="ECO:0000313" key="12">
    <source>
        <dbReference type="EMBL" id="WAH43103.1"/>
    </source>
</evidence>
<evidence type="ECO:0000256" key="7">
    <source>
        <dbReference type="ARBA" id="ARBA00022982"/>
    </source>
</evidence>
<dbReference type="InterPro" id="IPR039261">
    <property type="entry name" value="FNR_nucleotide-bd"/>
</dbReference>
<dbReference type="Gene3D" id="3.40.50.80">
    <property type="entry name" value="Nucleotide-binding domain of ferredoxin-NADP reductase (FNR) module"/>
    <property type="match status" value="1"/>
</dbReference>
<comment type="cofactor">
    <cofactor evidence="10">
        <name>[2Fe-2S] cluster</name>
        <dbReference type="ChEBI" id="CHEBI:190135"/>
    </cofactor>
</comment>
<dbReference type="InterPro" id="IPR017938">
    <property type="entry name" value="Riboflavin_synthase-like_b-brl"/>
</dbReference>
<dbReference type="InterPro" id="IPR050353">
    <property type="entry name" value="PyrK_electron_transfer"/>
</dbReference>
<evidence type="ECO:0000256" key="1">
    <source>
        <dbReference type="ARBA" id="ARBA00006422"/>
    </source>
</evidence>
<proteinExistence type="inferred from homology"/>
<name>A0ABY6ZJJ6_9BACL</name>
<dbReference type="InterPro" id="IPR037117">
    <property type="entry name" value="Dihydroorotate_DH_ele_sf"/>
</dbReference>
<keyword evidence="13" id="KW-1185">Reference proteome</keyword>
<dbReference type="EMBL" id="CP104067">
    <property type="protein sequence ID" value="WAH43103.1"/>
    <property type="molecule type" value="Genomic_DNA"/>
</dbReference>
<dbReference type="SUPFAM" id="SSF52343">
    <property type="entry name" value="Ferredoxin reductase-like, C-terminal NADP-linked domain"/>
    <property type="match status" value="1"/>
</dbReference>
<dbReference type="PIRSF" id="PIRSF006816">
    <property type="entry name" value="Cyc3_hyd_g"/>
    <property type="match status" value="1"/>
</dbReference>
<dbReference type="InterPro" id="IPR012165">
    <property type="entry name" value="Cyt_c3_hydrogenase_gsu"/>
</dbReference>
<feature type="domain" description="FAD-binding FR-type" evidence="11">
    <location>
        <begin position="1"/>
        <end position="101"/>
    </location>
</feature>
<keyword evidence="7" id="KW-0249">Electron transport</keyword>
<dbReference type="InterPro" id="IPR019480">
    <property type="entry name" value="Dihydroorotate_DH_Fe-S-bd"/>
</dbReference>
<organism evidence="12 13">
    <name type="scientific">Alicyclobacillus fastidiosus</name>
    <dbReference type="NCBI Taxonomy" id="392011"/>
    <lineage>
        <taxon>Bacteria</taxon>
        <taxon>Bacillati</taxon>
        <taxon>Bacillota</taxon>
        <taxon>Bacilli</taxon>
        <taxon>Bacillales</taxon>
        <taxon>Alicyclobacillaceae</taxon>
        <taxon>Alicyclobacillus</taxon>
    </lineage>
</organism>